<dbReference type="GO" id="GO:0005737">
    <property type="term" value="C:cytoplasm"/>
    <property type="evidence" value="ECO:0007669"/>
    <property type="project" value="TreeGrafter"/>
</dbReference>
<dbReference type="PANTHER" id="PTHR10612">
    <property type="entry name" value="APOLIPOPROTEIN D"/>
    <property type="match status" value="1"/>
</dbReference>
<keyword evidence="3" id="KW-1185">Reference proteome</keyword>
<sequence length="257" mass="28131">MAGGIYYAVGSWEESQSDLGDSAARMLERVLLLLVVVVVGMVGRGSGHELFLGDCPVVPALQDFDMEKFEGLWYMVESFDHGEYCVTWNITKGAEKGTWYLLESETTGAEATVGLSNGDLTTATLTPRPGNQARMTVNWPLNVAGSYSFTVHVTDYTQMAGVFQCQEIAIFQRQKGIVLSRTPLLKANLRYEGRLRSPGVKVEYYQPVQQGNCGRPHEERHEGAGSDDPGPLGGTKPEDVDEVDDSPGDVVRVGFNM</sequence>
<dbReference type="Gene3D" id="2.40.128.20">
    <property type="match status" value="1"/>
</dbReference>
<feature type="region of interest" description="Disordered" evidence="1">
    <location>
        <begin position="210"/>
        <end position="257"/>
    </location>
</feature>
<dbReference type="Proteomes" id="UP001292094">
    <property type="component" value="Unassembled WGS sequence"/>
</dbReference>
<evidence type="ECO:0000313" key="2">
    <source>
        <dbReference type="EMBL" id="KAK4295644.1"/>
    </source>
</evidence>
<dbReference type="SUPFAM" id="SSF50814">
    <property type="entry name" value="Lipocalins"/>
    <property type="match status" value="1"/>
</dbReference>
<gene>
    <name evidence="2" type="ORF">Pmani_031809</name>
</gene>
<evidence type="ECO:0000256" key="1">
    <source>
        <dbReference type="SAM" id="MobiDB-lite"/>
    </source>
</evidence>
<evidence type="ECO:0000313" key="3">
    <source>
        <dbReference type="Proteomes" id="UP001292094"/>
    </source>
</evidence>
<name>A0AAE1NSX9_9EUCA</name>
<feature type="compositionally biased region" description="Basic and acidic residues" evidence="1">
    <location>
        <begin position="215"/>
        <end position="224"/>
    </location>
</feature>
<dbReference type="GO" id="GO:0000302">
    <property type="term" value="P:response to reactive oxygen species"/>
    <property type="evidence" value="ECO:0007669"/>
    <property type="project" value="TreeGrafter"/>
</dbReference>
<accession>A0AAE1NSX9</accession>
<dbReference type="InterPro" id="IPR012674">
    <property type="entry name" value="Calycin"/>
</dbReference>
<proteinExistence type="predicted"/>
<dbReference type="PANTHER" id="PTHR10612:SF49">
    <property type="entry name" value="APOLIPOPROTEIN D-LIKE PROTEIN"/>
    <property type="match status" value="1"/>
</dbReference>
<dbReference type="GO" id="GO:0006629">
    <property type="term" value="P:lipid metabolic process"/>
    <property type="evidence" value="ECO:0007669"/>
    <property type="project" value="TreeGrafter"/>
</dbReference>
<reference evidence="2" key="1">
    <citation type="submission" date="2023-11" db="EMBL/GenBank/DDBJ databases">
        <title>Genome assemblies of two species of porcelain crab, Petrolisthes cinctipes and Petrolisthes manimaculis (Anomura: Porcellanidae).</title>
        <authorList>
            <person name="Angst P."/>
        </authorList>
    </citation>
    <scope>NUCLEOTIDE SEQUENCE</scope>
    <source>
        <strain evidence="2">PB745_02</strain>
        <tissue evidence="2">Gill</tissue>
    </source>
</reference>
<organism evidence="2 3">
    <name type="scientific">Petrolisthes manimaculis</name>
    <dbReference type="NCBI Taxonomy" id="1843537"/>
    <lineage>
        <taxon>Eukaryota</taxon>
        <taxon>Metazoa</taxon>
        <taxon>Ecdysozoa</taxon>
        <taxon>Arthropoda</taxon>
        <taxon>Crustacea</taxon>
        <taxon>Multicrustacea</taxon>
        <taxon>Malacostraca</taxon>
        <taxon>Eumalacostraca</taxon>
        <taxon>Eucarida</taxon>
        <taxon>Decapoda</taxon>
        <taxon>Pleocyemata</taxon>
        <taxon>Anomura</taxon>
        <taxon>Galatheoidea</taxon>
        <taxon>Porcellanidae</taxon>
        <taxon>Petrolisthes</taxon>
    </lineage>
</organism>
<dbReference type="AlphaFoldDB" id="A0AAE1NSX9"/>
<dbReference type="EMBL" id="JAWZYT010004031">
    <property type="protein sequence ID" value="KAK4295644.1"/>
    <property type="molecule type" value="Genomic_DNA"/>
</dbReference>
<comment type="caution">
    <text evidence="2">The sequence shown here is derived from an EMBL/GenBank/DDBJ whole genome shotgun (WGS) entry which is preliminary data.</text>
</comment>
<protein>
    <recommendedName>
        <fullName evidence="4">Lipocalin/cytosolic fatty-acid binding domain-containing protein</fullName>
    </recommendedName>
</protein>
<evidence type="ECO:0008006" key="4">
    <source>
        <dbReference type="Google" id="ProtNLM"/>
    </source>
</evidence>